<feature type="transmembrane region" description="Helical" evidence="1">
    <location>
        <begin position="189"/>
        <end position="209"/>
    </location>
</feature>
<dbReference type="GO" id="GO:0016747">
    <property type="term" value="F:acyltransferase activity, transferring groups other than amino-acyl groups"/>
    <property type="evidence" value="ECO:0007669"/>
    <property type="project" value="InterPro"/>
</dbReference>
<feature type="transmembrane region" description="Helical" evidence="1">
    <location>
        <begin position="33"/>
        <end position="54"/>
    </location>
</feature>
<gene>
    <name evidence="3" type="ORF">NCTC11087_00325</name>
</gene>
<proteinExistence type="predicted"/>
<feature type="transmembrane region" description="Helical" evidence="1">
    <location>
        <begin position="134"/>
        <end position="154"/>
    </location>
</feature>
<dbReference type="PANTHER" id="PTHR37312">
    <property type="entry name" value="MEMBRANE-BOUND ACYLTRANSFERASE YKRP-RELATED"/>
    <property type="match status" value="1"/>
</dbReference>
<protein>
    <submittedName>
        <fullName evidence="3">Fucose 4-O-acetylase and related acetyltransferases</fullName>
    </submittedName>
</protein>
<dbReference type="EMBL" id="UHFX01000003">
    <property type="protein sequence ID" value="SUO03463.1"/>
    <property type="molecule type" value="Genomic_DNA"/>
</dbReference>
<keyword evidence="4" id="KW-1185">Reference proteome</keyword>
<accession>A0A380LJK7</accession>
<evidence type="ECO:0000313" key="3">
    <source>
        <dbReference type="EMBL" id="SUO03463.1"/>
    </source>
</evidence>
<sequence length="267" mass="30547">MGEADEMIKERNSQLDIAKGLGMTIVVLFHAQILSGVWTQFHMPLFAFLSGLLYREKYNTELNQVWNHTKKKIKGCYVPFLTYNFVFLLLHNLLYKIHIYGELSNQKYYNGKDFVHQIIAIATMGGGESLPGPMWYLIAMLEFTILYACIRFGISKYVIDENKANIYVMIVCVCLMLLGFSTIDLPRMLNRALVLLFWYHLGYMTHTYLEPQKGNIENKKETVITAALSIGILIIGIRGGRLATIFVDYPSSRMCRNYSNVGYGTAC</sequence>
<organism evidence="3 4">
    <name type="scientific">Faecalicoccus pleomorphus</name>
    <dbReference type="NCBI Taxonomy" id="1323"/>
    <lineage>
        <taxon>Bacteria</taxon>
        <taxon>Bacillati</taxon>
        <taxon>Bacillota</taxon>
        <taxon>Erysipelotrichia</taxon>
        <taxon>Erysipelotrichales</taxon>
        <taxon>Erysipelotrichaceae</taxon>
        <taxon>Faecalicoccus</taxon>
    </lineage>
</organism>
<feature type="transmembrane region" description="Helical" evidence="1">
    <location>
        <begin position="221"/>
        <end position="240"/>
    </location>
</feature>
<keyword evidence="3" id="KW-0808">Transferase</keyword>
<reference evidence="3 4" key="1">
    <citation type="submission" date="2018-06" db="EMBL/GenBank/DDBJ databases">
        <authorList>
            <consortium name="Pathogen Informatics"/>
            <person name="Doyle S."/>
        </authorList>
    </citation>
    <scope>NUCLEOTIDE SEQUENCE [LARGE SCALE GENOMIC DNA]</scope>
    <source>
        <strain evidence="3 4">NCTC11087</strain>
    </source>
</reference>
<evidence type="ECO:0000313" key="4">
    <source>
        <dbReference type="Proteomes" id="UP000255523"/>
    </source>
</evidence>
<feature type="transmembrane region" description="Helical" evidence="1">
    <location>
        <begin position="166"/>
        <end position="183"/>
    </location>
</feature>
<name>A0A380LJK7_9FIRM</name>
<feature type="domain" description="Acyltransferase 3" evidence="2">
    <location>
        <begin position="13"/>
        <end position="241"/>
    </location>
</feature>
<dbReference type="InterPro" id="IPR002656">
    <property type="entry name" value="Acyl_transf_3_dom"/>
</dbReference>
<dbReference type="InterPro" id="IPR052734">
    <property type="entry name" value="Nod_factor_acetyltransferase"/>
</dbReference>
<dbReference type="AlphaFoldDB" id="A0A380LJK7"/>
<keyword evidence="1" id="KW-0472">Membrane</keyword>
<dbReference type="OrthoDB" id="6623990at2"/>
<dbReference type="PANTHER" id="PTHR37312:SF1">
    <property type="entry name" value="MEMBRANE-BOUND ACYLTRANSFERASE YKRP-RELATED"/>
    <property type="match status" value="1"/>
</dbReference>
<keyword evidence="1" id="KW-1133">Transmembrane helix</keyword>
<evidence type="ECO:0000259" key="2">
    <source>
        <dbReference type="Pfam" id="PF01757"/>
    </source>
</evidence>
<dbReference type="Pfam" id="PF01757">
    <property type="entry name" value="Acyl_transf_3"/>
    <property type="match status" value="1"/>
</dbReference>
<keyword evidence="1" id="KW-0812">Transmembrane</keyword>
<feature type="transmembrane region" description="Helical" evidence="1">
    <location>
        <begin position="75"/>
        <end position="95"/>
    </location>
</feature>
<evidence type="ECO:0000256" key="1">
    <source>
        <dbReference type="SAM" id="Phobius"/>
    </source>
</evidence>
<dbReference type="Proteomes" id="UP000255523">
    <property type="component" value="Unassembled WGS sequence"/>
</dbReference>